<proteinExistence type="predicted"/>
<comment type="caution">
    <text evidence="1">The sequence shown here is derived from an EMBL/GenBank/DDBJ whole genome shotgun (WGS) entry which is preliminary data.</text>
</comment>
<reference evidence="1 2" key="1">
    <citation type="journal article" date="2021" name="Elife">
        <title>Chloroplast acquisition without the gene transfer in kleptoplastic sea slugs, Plakobranchus ocellatus.</title>
        <authorList>
            <person name="Maeda T."/>
            <person name="Takahashi S."/>
            <person name="Yoshida T."/>
            <person name="Shimamura S."/>
            <person name="Takaki Y."/>
            <person name="Nagai Y."/>
            <person name="Toyoda A."/>
            <person name="Suzuki Y."/>
            <person name="Arimoto A."/>
            <person name="Ishii H."/>
            <person name="Satoh N."/>
            <person name="Nishiyama T."/>
            <person name="Hasebe M."/>
            <person name="Maruyama T."/>
            <person name="Minagawa J."/>
            <person name="Obokata J."/>
            <person name="Shigenobu S."/>
        </authorList>
    </citation>
    <scope>NUCLEOTIDE SEQUENCE [LARGE SCALE GENOMIC DNA]</scope>
</reference>
<accession>A0AAV4H216</accession>
<protein>
    <submittedName>
        <fullName evidence="1">Endonuclease domain of the non-LTR retrotransposon LINE-1</fullName>
    </submittedName>
</protein>
<dbReference type="Proteomes" id="UP000762676">
    <property type="component" value="Unassembled WGS sequence"/>
</dbReference>
<dbReference type="AlphaFoldDB" id="A0AAV4H216"/>
<gene>
    <name evidence="1" type="ORF">ElyMa_000846700</name>
</gene>
<keyword evidence="1" id="KW-0540">Nuclease</keyword>
<keyword evidence="2" id="KW-1185">Reference proteome</keyword>
<dbReference type="EMBL" id="BMAT01001741">
    <property type="protein sequence ID" value="GFR91569.1"/>
    <property type="molecule type" value="Genomic_DNA"/>
</dbReference>
<dbReference type="PANTHER" id="PTHR47510:SF3">
    <property type="entry name" value="ENDO_EXONUCLEASE_PHOSPHATASE DOMAIN-CONTAINING PROTEIN"/>
    <property type="match status" value="1"/>
</dbReference>
<dbReference type="GO" id="GO:0004519">
    <property type="term" value="F:endonuclease activity"/>
    <property type="evidence" value="ECO:0007669"/>
    <property type="project" value="UniProtKB-KW"/>
</dbReference>
<keyword evidence="1" id="KW-0255">Endonuclease</keyword>
<sequence>MCGRRFFRIVRIEESSGYRTHPRQPSDEGRAARNFEVMASADNETAATTIAEAVNQQLTQSPGSVVLITGDMNTCMQDPYIPRFHQYVECPTRNNKTLDKCYINLNNAYKSKQLPSLGDSDHLMIELLPTYKTVMKRMPVVSKKIKLWDEDGCERLRGCLECTDWNVFFTKAVQI</sequence>
<evidence type="ECO:0000313" key="1">
    <source>
        <dbReference type="EMBL" id="GFR91569.1"/>
    </source>
</evidence>
<organism evidence="1 2">
    <name type="scientific">Elysia marginata</name>
    <dbReference type="NCBI Taxonomy" id="1093978"/>
    <lineage>
        <taxon>Eukaryota</taxon>
        <taxon>Metazoa</taxon>
        <taxon>Spiralia</taxon>
        <taxon>Lophotrochozoa</taxon>
        <taxon>Mollusca</taxon>
        <taxon>Gastropoda</taxon>
        <taxon>Heterobranchia</taxon>
        <taxon>Euthyneura</taxon>
        <taxon>Panpulmonata</taxon>
        <taxon>Sacoglossa</taxon>
        <taxon>Placobranchoidea</taxon>
        <taxon>Plakobranchidae</taxon>
        <taxon>Elysia</taxon>
    </lineage>
</organism>
<evidence type="ECO:0000313" key="2">
    <source>
        <dbReference type="Proteomes" id="UP000762676"/>
    </source>
</evidence>
<name>A0AAV4H216_9GAST</name>
<dbReference type="PANTHER" id="PTHR47510">
    <property type="entry name" value="REVERSE TRANSCRIPTASE DOMAIN-CONTAINING PROTEIN"/>
    <property type="match status" value="1"/>
</dbReference>
<keyword evidence="1" id="KW-0378">Hydrolase</keyword>